<organism evidence="1">
    <name type="scientific">Thermus caliditerrae</name>
    <dbReference type="NCBI Taxonomy" id="1330700"/>
    <lineage>
        <taxon>Bacteria</taxon>
        <taxon>Thermotogati</taxon>
        <taxon>Deinococcota</taxon>
        <taxon>Deinococci</taxon>
        <taxon>Thermales</taxon>
        <taxon>Thermaceae</taxon>
        <taxon>Thermus</taxon>
    </lineage>
</organism>
<name>A0A7C5VEX0_9DEIN</name>
<accession>A0A7C5VEX0</accession>
<gene>
    <name evidence="1" type="ORF">ENM28_01655</name>
</gene>
<reference evidence="1" key="1">
    <citation type="journal article" date="2020" name="mSystems">
        <title>Genome- and Community-Level Interaction Insights into Carbon Utilization and Element Cycling Functions of Hydrothermarchaeota in Hydrothermal Sediment.</title>
        <authorList>
            <person name="Zhou Z."/>
            <person name="Liu Y."/>
            <person name="Xu W."/>
            <person name="Pan J."/>
            <person name="Luo Z.H."/>
            <person name="Li M."/>
        </authorList>
    </citation>
    <scope>NUCLEOTIDE SEQUENCE [LARGE SCALE GENOMIC DNA]</scope>
    <source>
        <strain evidence="1">SpSt-1071</strain>
    </source>
</reference>
<evidence type="ECO:0000313" key="1">
    <source>
        <dbReference type="EMBL" id="HHM67425.1"/>
    </source>
</evidence>
<dbReference type="EMBL" id="DRXE01000062">
    <property type="protein sequence ID" value="HHM67425.1"/>
    <property type="molecule type" value="Genomic_DNA"/>
</dbReference>
<dbReference type="AlphaFoldDB" id="A0A7C5VEX0"/>
<comment type="caution">
    <text evidence="1">The sequence shown here is derived from an EMBL/GenBank/DDBJ whole genome shotgun (WGS) entry which is preliminary data.</text>
</comment>
<protein>
    <submittedName>
        <fullName evidence="1">Uncharacterized protein</fullName>
    </submittedName>
</protein>
<proteinExistence type="predicted"/>
<sequence>MDGLFPFGGLPPRQAGSDELVRGLSRAMQPLAFLPLAEARLGLRHAALVAVGWTRYKRGMILAEAASRLSAERAVEIVPTGRRLLFAEDLERLAYAAEEAVRREGFARVCSSPQVCPHQRPWRTLVVAVHSLPYTEAQREELLALVFRLSEPPAWLLRAYLRLGLRKGLEAGELALGLYCLLEGWRRFFHPHRERWLPWLYGPEAAERRRG</sequence>